<organism evidence="2 3">
    <name type="scientific">Dichomitus squalens</name>
    <dbReference type="NCBI Taxonomy" id="114155"/>
    <lineage>
        <taxon>Eukaryota</taxon>
        <taxon>Fungi</taxon>
        <taxon>Dikarya</taxon>
        <taxon>Basidiomycota</taxon>
        <taxon>Agaricomycotina</taxon>
        <taxon>Agaricomycetes</taxon>
        <taxon>Polyporales</taxon>
        <taxon>Polyporaceae</taxon>
        <taxon>Dichomitus</taxon>
    </lineage>
</organism>
<gene>
    <name evidence="2" type="ORF">BD310DRAFT_875660</name>
</gene>
<protein>
    <submittedName>
        <fullName evidence="2">Uncharacterized protein</fullName>
    </submittedName>
</protein>
<dbReference type="EMBL" id="ML145106">
    <property type="protein sequence ID" value="TBU60241.1"/>
    <property type="molecule type" value="Genomic_DNA"/>
</dbReference>
<feature type="compositionally biased region" description="Basic and acidic residues" evidence="1">
    <location>
        <begin position="375"/>
        <end position="388"/>
    </location>
</feature>
<accession>A0A4Q9PZV2</accession>
<sequence length="575" mass="64125">MYPKHLRSGSPKPQASTASSAAPESSQIDQSTVIDTSFGVKLRFGLDITSPAASRMLDGRSHRYPVTHPKVEHSTNEHSLTLLSSFSQDLAPSPELTALAVAPLAPPAFHDISQTQCRSCPIVIAPNNFGREPDLQATPMRRPRTRSPSVWALAPRSWRLLRAKGDRPMVTLTVPSPPGAPLPLPHIHEQHLNPEPMSPENDTQQSPPPDQHRRQYSNVDGDDLESDDEDDSWIPRQRVEQYSVSHDIAQTICSAAIEGEFIQDEIILRPHIETPLHWKEQRDEPLAGPSVRRRRSPDTLELRTTSSYDRVNELIRALNTSEDLTDIALEPRPLRYRRVLHEFINPGFEAFQYRGGVGFLNPLDTAVDMIAEGRDHVKGPSDADHDIVDISDSESSQFESDEEVEPEREKSMVSPTDDQVRMGERSRDRTNTGNSWRSLATSEEYPQLPHLPLPQTVASRDLPPSPASVSAAQIHEAGRVGSAFAEFSLLLLPKHKMVDNGRIAYYTMTTVLPCRRSMPPHLHQGQHAKFLPTNAELGMPLHSTMPYGSDLSYQRTYTSFIIVTPSNALAIQSMT</sequence>
<reference evidence="2 3" key="1">
    <citation type="submission" date="2019-01" db="EMBL/GenBank/DDBJ databases">
        <title>Draft genome sequences of three monokaryotic isolates of the white-rot basidiomycete fungus Dichomitus squalens.</title>
        <authorList>
            <consortium name="DOE Joint Genome Institute"/>
            <person name="Lopez S.C."/>
            <person name="Andreopoulos B."/>
            <person name="Pangilinan J."/>
            <person name="Lipzen A."/>
            <person name="Riley R."/>
            <person name="Ahrendt S."/>
            <person name="Ng V."/>
            <person name="Barry K."/>
            <person name="Daum C."/>
            <person name="Grigoriev I.V."/>
            <person name="Hilden K.S."/>
            <person name="Makela M.R."/>
            <person name="de Vries R.P."/>
        </authorList>
    </citation>
    <scope>NUCLEOTIDE SEQUENCE [LARGE SCALE GENOMIC DNA]</scope>
    <source>
        <strain evidence="2 3">CBS 464.89</strain>
    </source>
</reference>
<feature type="region of interest" description="Disordered" evidence="1">
    <location>
        <begin position="1"/>
        <end position="30"/>
    </location>
</feature>
<feature type="compositionally biased region" description="Low complexity" evidence="1">
    <location>
        <begin position="10"/>
        <end position="26"/>
    </location>
</feature>
<name>A0A4Q9PZV2_9APHY</name>
<feature type="region of interest" description="Disordered" evidence="1">
    <location>
        <begin position="375"/>
        <end position="464"/>
    </location>
</feature>
<feature type="compositionally biased region" description="Pro residues" evidence="1">
    <location>
        <begin position="175"/>
        <end position="184"/>
    </location>
</feature>
<evidence type="ECO:0000256" key="1">
    <source>
        <dbReference type="SAM" id="MobiDB-lite"/>
    </source>
</evidence>
<evidence type="ECO:0000313" key="3">
    <source>
        <dbReference type="Proteomes" id="UP000292082"/>
    </source>
</evidence>
<feature type="compositionally biased region" description="Acidic residues" evidence="1">
    <location>
        <begin position="220"/>
        <end position="232"/>
    </location>
</feature>
<dbReference type="AlphaFoldDB" id="A0A4Q9PZV2"/>
<dbReference type="Proteomes" id="UP000292082">
    <property type="component" value="Unassembled WGS sequence"/>
</dbReference>
<keyword evidence="3" id="KW-1185">Reference proteome</keyword>
<feature type="compositionally biased region" description="Polar residues" evidence="1">
    <location>
        <begin position="431"/>
        <end position="441"/>
    </location>
</feature>
<feature type="region of interest" description="Disordered" evidence="1">
    <location>
        <begin position="169"/>
        <end position="235"/>
    </location>
</feature>
<feature type="compositionally biased region" description="Basic and acidic residues" evidence="1">
    <location>
        <begin position="418"/>
        <end position="430"/>
    </location>
</feature>
<evidence type="ECO:0000313" key="2">
    <source>
        <dbReference type="EMBL" id="TBU60241.1"/>
    </source>
</evidence>
<proteinExistence type="predicted"/>
<feature type="region of interest" description="Disordered" evidence="1">
    <location>
        <begin position="279"/>
        <end position="299"/>
    </location>
</feature>